<dbReference type="RefSeq" id="XP_009692227.1">
    <property type="nucleotide sequence ID" value="XM_009693932.1"/>
</dbReference>
<dbReference type="eggNOG" id="ENOG502SWAU">
    <property type="taxonomic scope" value="Eukaryota"/>
</dbReference>
<evidence type="ECO:0000313" key="2">
    <source>
        <dbReference type="Proteomes" id="UP000003786"/>
    </source>
</evidence>
<organism evidence="1 2">
    <name type="scientific">Theileria orientalis strain Shintoku</name>
    <dbReference type="NCBI Taxonomy" id="869250"/>
    <lineage>
        <taxon>Eukaryota</taxon>
        <taxon>Sar</taxon>
        <taxon>Alveolata</taxon>
        <taxon>Apicomplexa</taxon>
        <taxon>Aconoidasida</taxon>
        <taxon>Piroplasmida</taxon>
        <taxon>Theileriidae</taxon>
        <taxon>Theileria</taxon>
    </lineage>
</organism>
<protein>
    <submittedName>
        <fullName evidence="1">Uncharacterized protein</fullName>
    </submittedName>
</protein>
<dbReference type="AlphaFoldDB" id="J4C4C1"/>
<evidence type="ECO:0000313" key="1">
    <source>
        <dbReference type="EMBL" id="BAM41926.1"/>
    </source>
</evidence>
<keyword evidence="2" id="KW-1185">Reference proteome</keyword>
<dbReference type="GeneID" id="20716961"/>
<sequence>MILLDIILYTYFIAYVKLISSRNYDNSKSGNFFQLGKLYNTVLLCENLSPESITMDTVCLSPCTVTNLDESLKCNPQAETWKIRLMVDKTSTYFETTGCKQGQRRFRCVPYKSNEGECDDESALVYPKGYSCFTKCGVKTCPSESFKKPRDVEDLKVADCVSGFRVRCSFNDAEENKEIGTGNLTLELKKKSLKL</sequence>
<dbReference type="EMBL" id="AP011949">
    <property type="protein sequence ID" value="BAM41926.1"/>
    <property type="molecule type" value="Genomic_DNA"/>
</dbReference>
<gene>
    <name evidence="1" type="ORF">TOT_040000941</name>
</gene>
<accession>J4C4C1</accession>
<proteinExistence type="predicted"/>
<dbReference type="Proteomes" id="UP000003786">
    <property type="component" value="Chromosome 4"/>
</dbReference>
<reference evidence="1 2" key="1">
    <citation type="journal article" date="2012" name="MBio">
        <title>Comparative genome analysis of three eukaryotic parasites with differing abilities to transform leukocytes reveals key mediators of Theileria-induced leukocyte transformation.</title>
        <authorList>
            <person name="Hayashida K."/>
            <person name="Hara Y."/>
            <person name="Abe T."/>
            <person name="Yamasaki C."/>
            <person name="Toyoda A."/>
            <person name="Kosuge T."/>
            <person name="Suzuki Y."/>
            <person name="Sato Y."/>
            <person name="Kawashima S."/>
            <person name="Katayama T."/>
            <person name="Wakaguri H."/>
            <person name="Inoue N."/>
            <person name="Homma K."/>
            <person name="Tada-Umezaki M."/>
            <person name="Yagi Y."/>
            <person name="Fujii Y."/>
            <person name="Habara T."/>
            <person name="Kanehisa M."/>
            <person name="Watanabe H."/>
            <person name="Ito K."/>
            <person name="Gojobori T."/>
            <person name="Sugawara H."/>
            <person name="Imanishi T."/>
            <person name="Weir W."/>
            <person name="Gardner M."/>
            <person name="Pain A."/>
            <person name="Shiels B."/>
            <person name="Hattori M."/>
            <person name="Nene V."/>
            <person name="Sugimoto C."/>
        </authorList>
    </citation>
    <scope>NUCLEOTIDE SEQUENCE [LARGE SCALE GENOMIC DNA]</scope>
    <source>
        <strain evidence="1 2">Shintoku</strain>
    </source>
</reference>
<name>J4C4C1_THEOR</name>
<dbReference type="VEuPathDB" id="PiroplasmaDB:TOT_040000941"/>
<dbReference type="KEGG" id="tot:TOT_040000941"/>
<dbReference type="OrthoDB" id="360969at2759"/>